<dbReference type="AlphaFoldDB" id="F0WQX5"/>
<feature type="region of interest" description="Disordered" evidence="1">
    <location>
        <begin position="1"/>
        <end position="23"/>
    </location>
</feature>
<feature type="compositionally biased region" description="Polar residues" evidence="1">
    <location>
        <begin position="1"/>
        <end position="17"/>
    </location>
</feature>
<reference evidence="2" key="1">
    <citation type="journal article" date="2011" name="PLoS Biol.">
        <title>Gene gain and loss during evolution of obligate parasitism in the white rust pathogen of Arabidopsis thaliana.</title>
        <authorList>
            <person name="Kemen E."/>
            <person name="Gardiner A."/>
            <person name="Schultz-Larsen T."/>
            <person name="Kemen A.C."/>
            <person name="Balmuth A.L."/>
            <person name="Robert-Seilaniantz A."/>
            <person name="Bailey K."/>
            <person name="Holub E."/>
            <person name="Studholme D.J."/>
            <person name="Maclean D."/>
            <person name="Jones J.D."/>
        </authorList>
    </citation>
    <scope>NUCLEOTIDE SEQUENCE</scope>
</reference>
<evidence type="ECO:0000256" key="1">
    <source>
        <dbReference type="SAM" id="MobiDB-lite"/>
    </source>
</evidence>
<reference evidence="2" key="2">
    <citation type="submission" date="2011-02" db="EMBL/GenBank/DDBJ databases">
        <authorList>
            <person name="MacLean D."/>
        </authorList>
    </citation>
    <scope>NUCLEOTIDE SEQUENCE</scope>
</reference>
<dbReference type="HOGENOM" id="CLU_2745338_0_0_1"/>
<organism evidence="2">
    <name type="scientific">Albugo laibachii Nc14</name>
    <dbReference type="NCBI Taxonomy" id="890382"/>
    <lineage>
        <taxon>Eukaryota</taxon>
        <taxon>Sar</taxon>
        <taxon>Stramenopiles</taxon>
        <taxon>Oomycota</taxon>
        <taxon>Peronosporomycetes</taxon>
        <taxon>Albuginales</taxon>
        <taxon>Albuginaceae</taxon>
        <taxon>Albugo</taxon>
    </lineage>
</organism>
<dbReference type="EMBL" id="FR824250">
    <property type="protein sequence ID" value="CCA23735.1"/>
    <property type="molecule type" value="Genomic_DNA"/>
</dbReference>
<name>F0WQX5_9STRA</name>
<protein>
    <submittedName>
        <fullName evidence="2">AlNc14C205G8785 protein</fullName>
    </submittedName>
</protein>
<sequence>MSRSLLNKSSLLQSPTGSGLLDSYNCKCKSVLLKMLSEPVLMERYTRSPMTDICYGNRTHPSLSFLNFHAV</sequence>
<proteinExistence type="predicted"/>
<accession>F0WQX5</accession>
<gene>
    <name evidence="2" type="primary">AlNc14C205G8785</name>
    <name evidence="2" type="ORF">ALNC14_098790</name>
</gene>
<evidence type="ECO:0000313" key="2">
    <source>
        <dbReference type="EMBL" id="CCA23735.1"/>
    </source>
</evidence>